<dbReference type="Proteomes" id="UP000272924">
    <property type="component" value="Chromosome"/>
</dbReference>
<evidence type="ECO:0000313" key="2">
    <source>
        <dbReference type="Proteomes" id="UP000272924"/>
    </source>
</evidence>
<reference evidence="2" key="1">
    <citation type="submission" date="2018-12" db="EMBL/GenBank/DDBJ databases">
        <title>Genome sequencing of Streptococcus sp. KCOM 2412 (= ChDC F135).</title>
        <authorList>
            <person name="Kook J.-K."/>
            <person name="Park S.-N."/>
            <person name="Lim Y.K."/>
        </authorList>
    </citation>
    <scope>NUCLEOTIDE SEQUENCE [LARGE SCALE GENOMIC DNA]</scope>
    <source>
        <strain evidence="2">KCOM 2412</strain>
    </source>
</reference>
<protein>
    <submittedName>
        <fullName evidence="1">Cell filamentation protein Fic</fullName>
    </submittedName>
</protein>
<organism evidence="1 2">
    <name type="scientific">Streptococcus periodonticum</name>
    <dbReference type="NCBI Taxonomy" id="2490633"/>
    <lineage>
        <taxon>Bacteria</taxon>
        <taxon>Bacillati</taxon>
        <taxon>Bacillota</taxon>
        <taxon>Bacilli</taxon>
        <taxon>Lactobacillales</taxon>
        <taxon>Streptococcaceae</taxon>
        <taxon>Streptococcus</taxon>
    </lineage>
</organism>
<accession>A0A3S9MQ50</accession>
<gene>
    <name evidence="1" type="ORF">EHW89_02045</name>
</gene>
<name>A0A3S9MQ50_9STRE</name>
<dbReference type="AlphaFoldDB" id="A0A3S9MQ50"/>
<sequence>MLHFLTVLVFDNTEILQKCPEILTVFFEILLLSGKNDLLSERVYQNLRLDK</sequence>
<dbReference type="KEGG" id="spei:EHW89_02045"/>
<dbReference type="EMBL" id="CP034543">
    <property type="protein sequence ID" value="AZQ41307.1"/>
    <property type="molecule type" value="Genomic_DNA"/>
</dbReference>
<proteinExistence type="predicted"/>
<keyword evidence="2" id="KW-1185">Reference proteome</keyword>
<evidence type="ECO:0000313" key="1">
    <source>
        <dbReference type="EMBL" id="AZQ41307.1"/>
    </source>
</evidence>